<evidence type="ECO:0000313" key="8">
    <source>
        <dbReference type="Proteomes" id="UP000030700"/>
    </source>
</evidence>
<sequence length="447" mass="48265">MGQTLVEKIVSRQVGRPVFAGEKIDRLPITKLFFNDVIGPPAINGFVENFTDLLEKYGTPSRVFDPKRLFFLPDHSVPAYSVPVAEGIDLMEEFSKQCGCKAYKEGDGIEHVVLMEDGQIVPWDIVLGTDSHTDTNGAMGALAFGVGTTDGFYAMATGHIYDFVVPETFKFELVGELPKGVYSKDIILHIIGKVGADGCARRVAEFTGPGLKTLSMDARTTICNMAVEMSARTGIMAYDETLAAYLQGRAQWPVEPIASDADAKYANVMTIDLSTLEPCVAFPHKPANVTTVSRVPEMIAESQKNPTPDFCAVESDLITDAFLGACTNGRYEDLVAGADVLKGRKVHPNVNLIVIPASRKVYERAMDEGILQVFIKAGANVESSNCGPCFGSHMGVLSKNARMISSSNRNYKGRMGSANAKIFLASPATVVASAIEGKIADPRKYLA</sequence>
<dbReference type="SUPFAM" id="SSF53732">
    <property type="entry name" value="Aconitase iron-sulfur domain"/>
    <property type="match status" value="1"/>
</dbReference>
<dbReference type="InterPro" id="IPR011826">
    <property type="entry name" value="HAcnase/IPMdehydase_lsu_prok"/>
</dbReference>
<reference evidence="7" key="1">
    <citation type="journal article" date="2015" name="PeerJ">
        <title>First genomic representation of candidate bacterial phylum KSB3 points to enhanced environmental sensing as a trigger of wastewater bulking.</title>
        <authorList>
            <person name="Sekiguchi Y."/>
            <person name="Ohashi A."/>
            <person name="Parks D.H."/>
            <person name="Yamauchi T."/>
            <person name="Tyson G.W."/>
            <person name="Hugenholtz P."/>
        </authorList>
    </citation>
    <scope>NUCLEOTIDE SEQUENCE [LARGE SCALE GENOMIC DNA]</scope>
</reference>
<name>A0A081BRD9_9BACT</name>
<dbReference type="EMBL" id="DF820460">
    <property type="protein sequence ID" value="GAK53970.1"/>
    <property type="molecule type" value="Genomic_DNA"/>
</dbReference>
<keyword evidence="4" id="KW-0411">Iron-sulfur</keyword>
<proteinExistence type="predicted"/>
<evidence type="ECO:0000256" key="2">
    <source>
        <dbReference type="ARBA" id="ARBA00022723"/>
    </source>
</evidence>
<dbReference type="GO" id="GO:0009098">
    <property type="term" value="P:L-leucine biosynthetic process"/>
    <property type="evidence" value="ECO:0007669"/>
    <property type="project" value="InterPro"/>
</dbReference>
<dbReference type="AlphaFoldDB" id="A0A081BRD9"/>
<dbReference type="GO" id="GO:0051539">
    <property type="term" value="F:4 iron, 4 sulfur cluster binding"/>
    <property type="evidence" value="ECO:0007669"/>
    <property type="project" value="UniProtKB-KW"/>
</dbReference>
<organism evidence="7">
    <name type="scientific">Candidatus Moduliflexus flocculans</name>
    <dbReference type="NCBI Taxonomy" id="1499966"/>
    <lineage>
        <taxon>Bacteria</taxon>
        <taxon>Candidatus Moduliflexota</taxon>
        <taxon>Candidatus Moduliflexia</taxon>
        <taxon>Candidatus Moduliflexales</taxon>
        <taxon>Candidatus Moduliflexaceae</taxon>
    </lineage>
</organism>
<feature type="domain" description="Aconitase/3-isopropylmalate dehydratase large subunit alpha/beta/alpha" evidence="6">
    <location>
        <begin position="30"/>
        <end position="437"/>
    </location>
</feature>
<evidence type="ECO:0000259" key="6">
    <source>
        <dbReference type="Pfam" id="PF00330"/>
    </source>
</evidence>
<dbReference type="InterPro" id="IPR006251">
    <property type="entry name" value="Homoacnase/IPMdehydase_lsu"/>
</dbReference>
<dbReference type="Gene3D" id="3.30.499.10">
    <property type="entry name" value="Aconitase, domain 3"/>
    <property type="match status" value="2"/>
</dbReference>
<keyword evidence="2" id="KW-0479">Metal-binding</keyword>
<dbReference type="InterPro" id="IPR015931">
    <property type="entry name" value="Acnase/IPM_dHydase_lsu_aba_1/3"/>
</dbReference>
<keyword evidence="8" id="KW-1185">Reference proteome</keyword>
<dbReference type="GO" id="GO:0046872">
    <property type="term" value="F:metal ion binding"/>
    <property type="evidence" value="ECO:0007669"/>
    <property type="project" value="UniProtKB-KW"/>
</dbReference>
<accession>A0A081BRD9</accession>
<dbReference type="InterPro" id="IPR050067">
    <property type="entry name" value="IPM_dehydratase_rel_enz"/>
</dbReference>
<protein>
    <submittedName>
        <fullName evidence="7">3-isopropylmalate dehydratase large subunit 2</fullName>
    </submittedName>
</protein>
<dbReference type="NCBIfam" id="TIGR02086">
    <property type="entry name" value="IPMI_arch"/>
    <property type="match status" value="1"/>
</dbReference>
<dbReference type="NCBIfam" id="TIGR01343">
    <property type="entry name" value="hacA_fam"/>
    <property type="match status" value="1"/>
</dbReference>
<dbReference type="GO" id="GO:0003861">
    <property type="term" value="F:3-isopropylmalate dehydratase activity"/>
    <property type="evidence" value="ECO:0007669"/>
    <property type="project" value="InterPro"/>
</dbReference>
<dbReference type="PRINTS" id="PR00415">
    <property type="entry name" value="ACONITASE"/>
</dbReference>
<dbReference type="PANTHER" id="PTHR43822:SF2">
    <property type="entry name" value="HOMOACONITASE, MITOCHONDRIAL"/>
    <property type="match status" value="1"/>
</dbReference>
<keyword evidence="5" id="KW-0456">Lyase</keyword>
<dbReference type="InterPro" id="IPR001030">
    <property type="entry name" value="Acoase/IPM_deHydtase_lsu_aba"/>
</dbReference>
<dbReference type="STRING" id="1499966.U14_05247"/>
<dbReference type="Proteomes" id="UP000030700">
    <property type="component" value="Unassembled WGS sequence"/>
</dbReference>
<gene>
    <name evidence="7" type="ORF">U14_05247</name>
</gene>
<dbReference type="PANTHER" id="PTHR43822">
    <property type="entry name" value="HOMOACONITASE, MITOCHONDRIAL-RELATED"/>
    <property type="match status" value="1"/>
</dbReference>
<evidence type="ECO:0000256" key="1">
    <source>
        <dbReference type="ARBA" id="ARBA00022485"/>
    </source>
</evidence>
<evidence type="ECO:0000313" key="7">
    <source>
        <dbReference type="EMBL" id="GAK53970.1"/>
    </source>
</evidence>
<evidence type="ECO:0000256" key="4">
    <source>
        <dbReference type="ARBA" id="ARBA00023014"/>
    </source>
</evidence>
<evidence type="ECO:0000256" key="5">
    <source>
        <dbReference type="ARBA" id="ARBA00023239"/>
    </source>
</evidence>
<dbReference type="HOGENOM" id="CLU_006714_3_4_0"/>
<keyword evidence="3" id="KW-0408">Iron</keyword>
<dbReference type="Pfam" id="PF00330">
    <property type="entry name" value="Aconitase"/>
    <property type="match status" value="1"/>
</dbReference>
<keyword evidence="1" id="KW-0004">4Fe-4S</keyword>
<evidence type="ECO:0000256" key="3">
    <source>
        <dbReference type="ARBA" id="ARBA00023004"/>
    </source>
</evidence>
<dbReference type="InterPro" id="IPR036008">
    <property type="entry name" value="Aconitase_4Fe-4S_dom"/>
</dbReference>
<dbReference type="NCBIfam" id="NF001614">
    <property type="entry name" value="PRK00402.1"/>
    <property type="match status" value="1"/>
</dbReference>